<evidence type="ECO:0000256" key="1">
    <source>
        <dbReference type="ARBA" id="ARBA00004651"/>
    </source>
</evidence>
<evidence type="ECO:0000256" key="3">
    <source>
        <dbReference type="ARBA" id="ARBA00022692"/>
    </source>
</evidence>
<protein>
    <submittedName>
        <fullName evidence="7">Cobalt ECF transporter T component CbiQ</fullName>
    </submittedName>
</protein>
<evidence type="ECO:0000256" key="5">
    <source>
        <dbReference type="ARBA" id="ARBA00023136"/>
    </source>
</evidence>
<dbReference type="InterPro" id="IPR012809">
    <property type="entry name" value="ECF_CbiQ"/>
</dbReference>
<reference evidence="7 8" key="1">
    <citation type="submission" date="2022-01" db="EMBL/GenBank/DDBJ databases">
        <title>Desulfofustis limnae sp. nov., a novel mesophilic sulfate-reducing bacterium isolated from marsh soil.</title>
        <authorList>
            <person name="Watanabe M."/>
            <person name="Takahashi A."/>
            <person name="Kojima H."/>
            <person name="Fukui M."/>
        </authorList>
    </citation>
    <scope>NUCLEOTIDE SEQUENCE [LARGE SCALE GENOMIC DNA]</scope>
    <source>
        <strain evidence="7 8">PPLL</strain>
    </source>
</reference>
<dbReference type="EMBL" id="AP025516">
    <property type="protein sequence ID" value="BDD86469.1"/>
    <property type="molecule type" value="Genomic_DNA"/>
</dbReference>
<comment type="subcellular location">
    <subcellularLocation>
        <location evidence="1">Cell membrane</location>
        <topology evidence="1">Multi-pass membrane protein</topology>
    </subcellularLocation>
</comment>
<gene>
    <name evidence="7" type="ORF">DPPLL_08340</name>
</gene>
<dbReference type="NCBIfam" id="TIGR02454">
    <property type="entry name" value="ECF_T_CbiQ"/>
    <property type="match status" value="1"/>
</dbReference>
<dbReference type="Proteomes" id="UP000830055">
    <property type="component" value="Chromosome"/>
</dbReference>
<proteinExistence type="predicted"/>
<organism evidence="7 8">
    <name type="scientific">Desulfofustis limnaeus</name>
    <dbReference type="NCBI Taxonomy" id="2740163"/>
    <lineage>
        <taxon>Bacteria</taxon>
        <taxon>Pseudomonadati</taxon>
        <taxon>Thermodesulfobacteriota</taxon>
        <taxon>Desulfobulbia</taxon>
        <taxon>Desulfobulbales</taxon>
        <taxon>Desulfocapsaceae</taxon>
        <taxon>Desulfofustis</taxon>
    </lineage>
</organism>
<keyword evidence="5 6" id="KW-0472">Membrane</keyword>
<keyword evidence="3 6" id="KW-0812">Transmembrane</keyword>
<keyword evidence="2" id="KW-1003">Cell membrane</keyword>
<evidence type="ECO:0000256" key="4">
    <source>
        <dbReference type="ARBA" id="ARBA00022989"/>
    </source>
</evidence>
<accession>A0ABM7W695</accession>
<dbReference type="RefSeq" id="WP_284153556.1">
    <property type="nucleotide sequence ID" value="NZ_AP025516.1"/>
</dbReference>
<evidence type="ECO:0000313" key="7">
    <source>
        <dbReference type="EMBL" id="BDD86469.1"/>
    </source>
</evidence>
<dbReference type="InterPro" id="IPR003339">
    <property type="entry name" value="ABC/ECF_trnsptr_transmembrane"/>
</dbReference>
<dbReference type="InterPro" id="IPR051611">
    <property type="entry name" value="ECF_transporter_component"/>
</dbReference>
<dbReference type="PANTHER" id="PTHR34857">
    <property type="entry name" value="SLL0384 PROTEIN"/>
    <property type="match status" value="1"/>
</dbReference>
<evidence type="ECO:0000256" key="6">
    <source>
        <dbReference type="SAM" id="Phobius"/>
    </source>
</evidence>
<name>A0ABM7W695_9BACT</name>
<feature type="transmembrane region" description="Helical" evidence="6">
    <location>
        <begin position="230"/>
        <end position="249"/>
    </location>
</feature>
<evidence type="ECO:0000313" key="8">
    <source>
        <dbReference type="Proteomes" id="UP000830055"/>
    </source>
</evidence>
<dbReference type="PANTHER" id="PTHR34857:SF2">
    <property type="entry name" value="SLL0384 PROTEIN"/>
    <property type="match status" value="1"/>
</dbReference>
<keyword evidence="4 6" id="KW-1133">Transmembrane helix</keyword>
<keyword evidence="8" id="KW-1185">Reference proteome</keyword>
<evidence type="ECO:0000256" key="2">
    <source>
        <dbReference type="ARBA" id="ARBA00022475"/>
    </source>
</evidence>
<dbReference type="CDD" id="cd16914">
    <property type="entry name" value="EcfT"/>
    <property type="match status" value="1"/>
</dbReference>
<feature type="transmembrane region" description="Helical" evidence="6">
    <location>
        <begin position="20"/>
        <end position="37"/>
    </location>
</feature>
<feature type="transmembrane region" description="Helical" evidence="6">
    <location>
        <begin position="66"/>
        <end position="84"/>
    </location>
</feature>
<dbReference type="Pfam" id="PF02361">
    <property type="entry name" value="CbiQ"/>
    <property type="match status" value="1"/>
</dbReference>
<sequence>MIFELFSSGSSLLHRRDVRIKIVSAALLILVIALSHASVIPPAGLLLGLALVLAARLPLSSVAKRLLIVNGFVLFLWLSLPLTYPGETVFSIGPLPLSGPGIALAKTITIKANSIVLLLMALLATSTVADIGYGLEQLRLPHKLCLLLLFSYRYIFVIHQEYQRLARAARLRCFEPKTSMHTYRTFGYLLGMTLLKSWHRAERVRQAMLLRGFQGRFYRIAPAAINRGDLLFLGVMVALSLLLMTFETIPVG</sequence>